<name>A0ABS5AJH3_9PSEU</name>
<dbReference type="Pfam" id="PF16263">
    <property type="entry name" value="DUF4917"/>
    <property type="match status" value="1"/>
</dbReference>
<accession>A0ABS5AJH3</accession>
<sequence>MQNFEAAMTWLEGAGNCQVLLGNGFSMAYDRERFGYQAFAARIETRSLLSQDVLRVMDVSGCTDFEQIMHSFLSSAALLRALEGDIDQSLPARLEVAAKELGEALAKSIAQLHPRVPGCIEDSQYRSTRRFLGRFSSIYTLNYDLLLYWSLMRDLGPETPRWGGSDGFTRSGPGEDLLWSMRSAQRQSVHYLHGAMHLFAGAQGVKKASYGDGGKPLIHQTLGLLKDGLFPIYVAEGSSSDKLSKIRRSPYLSWALKSLSSCSGGLAIFGHSLADNDEHVLDAIVESGIARLAISIYGSGDLEANREIIQKGNFLAQRRAKECPGGPALAVQFYKAETVGLWSTSG</sequence>
<comment type="caution">
    <text evidence="1">The sequence shown here is derived from an EMBL/GenBank/DDBJ whole genome shotgun (WGS) entry which is preliminary data.</text>
</comment>
<dbReference type="RefSeq" id="WP_086785699.1">
    <property type="nucleotide sequence ID" value="NZ_JAGIOO010000001.1"/>
</dbReference>
<protein>
    <recommendedName>
        <fullName evidence="3">DUF4917 domain-containing protein</fullName>
    </recommendedName>
</protein>
<reference evidence="1 2" key="1">
    <citation type="submission" date="2021-03" db="EMBL/GenBank/DDBJ databases">
        <title>Sequencing the genomes of 1000 actinobacteria strains.</title>
        <authorList>
            <person name="Klenk H.-P."/>
        </authorList>
    </citation>
    <scope>NUCLEOTIDE SEQUENCE [LARGE SCALE GENOMIC DNA]</scope>
    <source>
        <strain evidence="1 2">DSM 44580</strain>
    </source>
</reference>
<evidence type="ECO:0000313" key="2">
    <source>
        <dbReference type="Proteomes" id="UP001519363"/>
    </source>
</evidence>
<dbReference type="InterPro" id="IPR032581">
    <property type="entry name" value="DUF4917"/>
</dbReference>
<keyword evidence="2" id="KW-1185">Reference proteome</keyword>
<evidence type="ECO:0008006" key="3">
    <source>
        <dbReference type="Google" id="ProtNLM"/>
    </source>
</evidence>
<proteinExistence type="predicted"/>
<organism evidence="1 2">
    <name type="scientific">Crossiella equi</name>
    <dbReference type="NCBI Taxonomy" id="130796"/>
    <lineage>
        <taxon>Bacteria</taxon>
        <taxon>Bacillati</taxon>
        <taxon>Actinomycetota</taxon>
        <taxon>Actinomycetes</taxon>
        <taxon>Pseudonocardiales</taxon>
        <taxon>Pseudonocardiaceae</taxon>
        <taxon>Crossiella</taxon>
    </lineage>
</organism>
<dbReference type="EMBL" id="JAGIOO010000001">
    <property type="protein sequence ID" value="MBP2476716.1"/>
    <property type="molecule type" value="Genomic_DNA"/>
</dbReference>
<dbReference type="Proteomes" id="UP001519363">
    <property type="component" value="Unassembled WGS sequence"/>
</dbReference>
<gene>
    <name evidence="1" type="ORF">JOF53_005588</name>
</gene>
<evidence type="ECO:0000313" key="1">
    <source>
        <dbReference type="EMBL" id="MBP2476716.1"/>
    </source>
</evidence>